<dbReference type="GO" id="GO:0030313">
    <property type="term" value="C:cell envelope"/>
    <property type="evidence" value="ECO:0007669"/>
    <property type="project" value="UniProtKB-SubCell"/>
</dbReference>
<dbReference type="Gene3D" id="3.90.76.10">
    <property type="entry name" value="Dipeptide-binding Protein, Domain 1"/>
    <property type="match status" value="1"/>
</dbReference>
<keyword evidence="7" id="KW-1185">Reference proteome</keyword>
<dbReference type="Gene3D" id="3.40.190.10">
    <property type="entry name" value="Periplasmic binding protein-like II"/>
    <property type="match status" value="1"/>
</dbReference>
<dbReference type="GO" id="GO:0042597">
    <property type="term" value="C:periplasmic space"/>
    <property type="evidence" value="ECO:0007669"/>
    <property type="project" value="UniProtKB-ARBA"/>
</dbReference>
<comment type="caution">
    <text evidence="6">The sequence shown here is derived from an EMBL/GenBank/DDBJ whole genome shotgun (WGS) entry which is preliminary data.</text>
</comment>
<dbReference type="Gene3D" id="3.10.105.10">
    <property type="entry name" value="Dipeptide-binding Protein, Domain 3"/>
    <property type="match status" value="1"/>
</dbReference>
<dbReference type="InterPro" id="IPR039424">
    <property type="entry name" value="SBP_5"/>
</dbReference>
<proteinExistence type="inferred from homology"/>
<organism evidence="6 7">
    <name type="scientific">Conexibacter arvalis</name>
    <dbReference type="NCBI Taxonomy" id="912552"/>
    <lineage>
        <taxon>Bacteria</taxon>
        <taxon>Bacillati</taxon>
        <taxon>Actinomycetota</taxon>
        <taxon>Thermoleophilia</taxon>
        <taxon>Solirubrobacterales</taxon>
        <taxon>Conexibacteraceae</taxon>
        <taxon>Conexibacter</taxon>
    </lineage>
</organism>
<gene>
    <name evidence="6" type="ORF">BDZ31_000018</name>
</gene>
<reference evidence="6 7" key="1">
    <citation type="submission" date="2020-08" db="EMBL/GenBank/DDBJ databases">
        <title>Genomic Encyclopedia of Archaeal and Bacterial Type Strains, Phase II (KMG-II): from individual species to whole genera.</title>
        <authorList>
            <person name="Goeker M."/>
        </authorList>
    </citation>
    <scope>NUCLEOTIDE SEQUENCE [LARGE SCALE GENOMIC DNA]</scope>
    <source>
        <strain evidence="6 7">DSM 23288</strain>
    </source>
</reference>
<dbReference type="CDD" id="cd00995">
    <property type="entry name" value="PBP2_NikA_DppA_OppA_like"/>
    <property type="match status" value="1"/>
</dbReference>
<keyword evidence="3" id="KW-0813">Transport</keyword>
<dbReference type="GO" id="GO:0043190">
    <property type="term" value="C:ATP-binding cassette (ABC) transporter complex"/>
    <property type="evidence" value="ECO:0007669"/>
    <property type="project" value="InterPro"/>
</dbReference>
<evidence type="ECO:0000256" key="4">
    <source>
        <dbReference type="ARBA" id="ARBA00022729"/>
    </source>
</evidence>
<feature type="domain" description="Solute-binding protein family 5" evidence="5">
    <location>
        <begin position="98"/>
        <end position="453"/>
    </location>
</feature>
<dbReference type="AlphaFoldDB" id="A0A840I7Y8"/>
<dbReference type="PIRSF" id="PIRSF002741">
    <property type="entry name" value="MppA"/>
    <property type="match status" value="1"/>
</dbReference>
<evidence type="ECO:0000259" key="5">
    <source>
        <dbReference type="Pfam" id="PF00496"/>
    </source>
</evidence>
<dbReference type="PANTHER" id="PTHR30290">
    <property type="entry name" value="PERIPLASMIC BINDING COMPONENT OF ABC TRANSPORTER"/>
    <property type="match status" value="1"/>
</dbReference>
<comment type="similarity">
    <text evidence="2">Belongs to the bacterial solute-binding protein 5 family.</text>
</comment>
<dbReference type="SUPFAM" id="SSF53850">
    <property type="entry name" value="Periplasmic binding protein-like II"/>
    <property type="match status" value="1"/>
</dbReference>
<dbReference type="Proteomes" id="UP000585272">
    <property type="component" value="Unassembled WGS sequence"/>
</dbReference>
<dbReference type="RefSeq" id="WP_183337786.1">
    <property type="nucleotide sequence ID" value="NZ_JACHNU010000001.1"/>
</dbReference>
<dbReference type="InterPro" id="IPR000914">
    <property type="entry name" value="SBP_5_dom"/>
</dbReference>
<dbReference type="InterPro" id="IPR006311">
    <property type="entry name" value="TAT_signal"/>
</dbReference>
<dbReference type="PANTHER" id="PTHR30290:SF10">
    <property type="entry name" value="PERIPLASMIC OLIGOPEPTIDE-BINDING PROTEIN-RELATED"/>
    <property type="match status" value="1"/>
</dbReference>
<protein>
    <submittedName>
        <fullName evidence="6">Peptide/nickel transport system substrate-binding protein</fullName>
    </submittedName>
</protein>
<dbReference type="PROSITE" id="PS51318">
    <property type="entry name" value="TAT"/>
    <property type="match status" value="1"/>
</dbReference>
<dbReference type="GO" id="GO:1904680">
    <property type="term" value="F:peptide transmembrane transporter activity"/>
    <property type="evidence" value="ECO:0007669"/>
    <property type="project" value="TreeGrafter"/>
</dbReference>
<evidence type="ECO:0000313" key="6">
    <source>
        <dbReference type="EMBL" id="MBB4660445.1"/>
    </source>
</evidence>
<comment type="subcellular location">
    <subcellularLocation>
        <location evidence="1">Cell envelope</location>
    </subcellularLocation>
</comment>
<dbReference type="EMBL" id="JACHNU010000001">
    <property type="protein sequence ID" value="MBB4660445.1"/>
    <property type="molecule type" value="Genomic_DNA"/>
</dbReference>
<dbReference type="GO" id="GO:0015833">
    <property type="term" value="P:peptide transport"/>
    <property type="evidence" value="ECO:0007669"/>
    <property type="project" value="TreeGrafter"/>
</dbReference>
<evidence type="ECO:0000256" key="1">
    <source>
        <dbReference type="ARBA" id="ARBA00004196"/>
    </source>
</evidence>
<evidence type="ECO:0000313" key="7">
    <source>
        <dbReference type="Proteomes" id="UP000585272"/>
    </source>
</evidence>
<dbReference type="Pfam" id="PF00496">
    <property type="entry name" value="SBP_bac_5"/>
    <property type="match status" value="1"/>
</dbReference>
<keyword evidence="4" id="KW-0732">Signal</keyword>
<sequence>MTIFNEPRVNRRQALAVGGAFTLSGLLAACGGGSSGQASDAGPATAVAGGSGKQIDALSISVPQLGDLLHTTRAVGPILGITLLGMEPLVLYQPDGSLAPNLAESWEQPSLTRYVFKLRRGVRFWDGSPLTPADVVASFDVHVGRSTESASASYWTSVERVSARGDEIVVELAAPDPAFIYTVARTGIFSAAFARRRGDKLGSPSVLNLGTGPYRFTAFTPLSRVRLERNDGYWGRAPPIGRIDAQVLNQDTLLLGVQSGEVDAAFALPVSQLKSFTSLPDFALQNVPDAAVYKFNMVVDRAPWDDVHLRRAFAHAVDREAIARGVLNGADPATTLEPPTTFDGALPRSEVDEAYAELAQLMPAYDLDKARQELAQSRYPDGIKTEVLVMASDPNLSAITQTAAQGAAEIGIKIDVREVDENTYINAVYLRHTTDGLSIDNFGAGGPDLLNIPDLTLNSRNIPPTGFTNVANYESAAVDELLARASRLRVDDARRAQLALDVLRRAGEDLPYVPVAFPKVYLGVKREYAYAGFNAFWWLNRWPDQIVAQD</sequence>
<name>A0A840I7Y8_9ACTN</name>
<evidence type="ECO:0000256" key="2">
    <source>
        <dbReference type="ARBA" id="ARBA00005695"/>
    </source>
</evidence>
<accession>A0A840I7Y8</accession>
<evidence type="ECO:0000256" key="3">
    <source>
        <dbReference type="ARBA" id="ARBA00022448"/>
    </source>
</evidence>
<dbReference type="InterPro" id="IPR030678">
    <property type="entry name" value="Peptide/Ni-bd"/>
</dbReference>